<feature type="compositionally biased region" description="Low complexity" evidence="4">
    <location>
        <begin position="335"/>
        <end position="372"/>
    </location>
</feature>
<feature type="domain" description="IclR-ED" evidence="5">
    <location>
        <begin position="58"/>
        <end position="250"/>
    </location>
</feature>
<keyword evidence="2" id="KW-0238">DNA-binding</keyword>
<dbReference type="InterPro" id="IPR029016">
    <property type="entry name" value="GAF-like_dom_sf"/>
</dbReference>
<dbReference type="Pfam" id="PF01614">
    <property type="entry name" value="IclR_C"/>
    <property type="match status" value="2"/>
</dbReference>
<dbReference type="SMART" id="SM00346">
    <property type="entry name" value="HTH_ICLR"/>
    <property type="match status" value="2"/>
</dbReference>
<keyword evidence="7" id="KW-1185">Reference proteome</keyword>
<dbReference type="GO" id="GO:0003700">
    <property type="term" value="F:DNA-binding transcription factor activity"/>
    <property type="evidence" value="ECO:0007669"/>
    <property type="project" value="TreeGrafter"/>
</dbReference>
<dbReference type="InterPro" id="IPR036388">
    <property type="entry name" value="WH-like_DNA-bd_sf"/>
</dbReference>
<evidence type="ECO:0000313" key="7">
    <source>
        <dbReference type="Proteomes" id="UP000236520"/>
    </source>
</evidence>
<dbReference type="GO" id="GO:0003677">
    <property type="term" value="F:DNA binding"/>
    <property type="evidence" value="ECO:0007669"/>
    <property type="project" value="UniProtKB-KW"/>
</dbReference>
<feature type="compositionally biased region" description="Gly residues" evidence="4">
    <location>
        <begin position="300"/>
        <end position="312"/>
    </location>
</feature>
<name>A0A2J7YW39_STRMQ</name>
<evidence type="ECO:0000256" key="3">
    <source>
        <dbReference type="ARBA" id="ARBA00023163"/>
    </source>
</evidence>
<dbReference type="SUPFAM" id="SSF55781">
    <property type="entry name" value="GAF domain-like"/>
    <property type="match status" value="2"/>
</dbReference>
<dbReference type="Pfam" id="PF09339">
    <property type="entry name" value="HTH_IclR"/>
    <property type="match status" value="2"/>
</dbReference>
<gene>
    <name evidence="6" type="ORF">SMF913_27708</name>
</gene>
<dbReference type="Proteomes" id="UP000236520">
    <property type="component" value="Unassembled WGS sequence"/>
</dbReference>
<dbReference type="InterPro" id="IPR014757">
    <property type="entry name" value="Tscrpt_reg_IclR_C"/>
</dbReference>
<dbReference type="AlphaFoldDB" id="A0A2J7YW39"/>
<dbReference type="SUPFAM" id="SSF46785">
    <property type="entry name" value="Winged helix' DNA-binding domain"/>
    <property type="match status" value="2"/>
</dbReference>
<dbReference type="GO" id="GO:0045892">
    <property type="term" value="P:negative regulation of DNA-templated transcription"/>
    <property type="evidence" value="ECO:0007669"/>
    <property type="project" value="TreeGrafter"/>
</dbReference>
<sequence>MLRELTRLAAQEGRATVRPGDLVRGTGLARSVVDRVVATLEQLGYVTLDGRDIGLAVRLMELGNAYLAASGLPAALGPFAERLADRLDESVSVAVPDGGGVRFVVQVTRRRTMSLAFRIGDLLPAERCSPGPLFAAEWSGADWAAWRARRAGDPLDTAFPAVPPRHRPDSGADFEARVKEAAHDGWATDDQLIEPGLVAVSVPVRDASGRTACAVNVVSHTSRHDVDSLRAAVLGPLGAEVPAMEAALAAPRRRHAVLAASTASAAPAASAASAASVAPVAPVPWGVGAFGPAGSAPGAPSGGDDAGGGAGAVGTTPLGPAAGGGLPAADETRAESALGAPSSGPSAQPAGSGRTRSAAGAASAAVGGTSAVGEDPARMAKRELGAGFLQSLARGLAVLRALGGVEATSWGEACAVGGAARAAEATSRSEARAVEGVGRSVGRAVDGEARAVRDAARGASGAAGGIGGAGGMAHGLVGAGQGGGLGGGMTLTAVAEATGLARATARRSLLTLVELGYAEADGRTFRPLPRVLELGYAPLAELGFTDIAQPHMRELVRTVHESASLAVLDGGDIRYIARVPTVRIMSVNITIGTRFPAYATSMGRVLLAGLDADARAAHLADVRPRPLTRHTVTSVPELARVVERAAAEGHALVDQELEEGLRSLAVPVRDARGRVVAALNVATHAGRGTAESVRGELLPALRATAARIEADLATASAHHALGAGERVGA</sequence>
<dbReference type="InterPro" id="IPR036390">
    <property type="entry name" value="WH_DNA-bd_sf"/>
</dbReference>
<proteinExistence type="predicted"/>
<dbReference type="InterPro" id="IPR050707">
    <property type="entry name" value="HTH_MetabolicPath_Reg"/>
</dbReference>
<keyword evidence="1" id="KW-0805">Transcription regulation</keyword>
<keyword evidence="3" id="KW-0804">Transcription</keyword>
<feature type="domain" description="IclR-ED" evidence="5">
    <location>
        <begin position="530"/>
        <end position="714"/>
    </location>
</feature>
<evidence type="ECO:0000256" key="1">
    <source>
        <dbReference type="ARBA" id="ARBA00023015"/>
    </source>
</evidence>
<accession>A0A2J7YW39</accession>
<protein>
    <recommendedName>
        <fullName evidence="5">IclR-ED domain-containing protein</fullName>
    </recommendedName>
</protein>
<evidence type="ECO:0000256" key="4">
    <source>
        <dbReference type="SAM" id="MobiDB-lite"/>
    </source>
</evidence>
<dbReference type="PROSITE" id="PS51078">
    <property type="entry name" value="ICLR_ED"/>
    <property type="match status" value="2"/>
</dbReference>
<evidence type="ECO:0000256" key="2">
    <source>
        <dbReference type="ARBA" id="ARBA00023125"/>
    </source>
</evidence>
<dbReference type="Gene3D" id="3.30.450.40">
    <property type="match status" value="2"/>
</dbReference>
<evidence type="ECO:0000313" key="6">
    <source>
        <dbReference type="EMBL" id="PNG92243.1"/>
    </source>
</evidence>
<dbReference type="Gene3D" id="1.10.10.10">
    <property type="entry name" value="Winged helix-like DNA-binding domain superfamily/Winged helix DNA-binding domain"/>
    <property type="match status" value="2"/>
</dbReference>
<dbReference type="EMBL" id="LJIW01000002">
    <property type="protein sequence ID" value="PNG92243.1"/>
    <property type="molecule type" value="Genomic_DNA"/>
</dbReference>
<organism evidence="6 7">
    <name type="scientific">Streptomyces malaysiensis</name>
    <dbReference type="NCBI Taxonomy" id="92644"/>
    <lineage>
        <taxon>Bacteria</taxon>
        <taxon>Bacillati</taxon>
        <taxon>Actinomycetota</taxon>
        <taxon>Actinomycetes</taxon>
        <taxon>Kitasatosporales</taxon>
        <taxon>Streptomycetaceae</taxon>
        <taxon>Streptomyces</taxon>
        <taxon>Streptomyces violaceusniger group</taxon>
    </lineage>
</organism>
<comment type="caution">
    <text evidence="6">The sequence shown here is derived from an EMBL/GenBank/DDBJ whole genome shotgun (WGS) entry which is preliminary data.</text>
</comment>
<feature type="region of interest" description="Disordered" evidence="4">
    <location>
        <begin position="296"/>
        <end position="372"/>
    </location>
</feature>
<dbReference type="PANTHER" id="PTHR30136">
    <property type="entry name" value="HELIX-TURN-HELIX TRANSCRIPTIONAL REGULATOR, ICLR FAMILY"/>
    <property type="match status" value="1"/>
</dbReference>
<reference evidence="6 7" key="1">
    <citation type="submission" date="2015-09" db="EMBL/GenBank/DDBJ databases">
        <title>Genome sequence, genome mining and natural product profiling of a biocontrol bacterium Streptomyces malaysiensis F913.</title>
        <authorList>
            <person name="Xu Y."/>
            <person name="Wei J."/>
            <person name="Xie J."/>
            <person name="Li T."/>
            <person name="Zhou Z."/>
        </authorList>
    </citation>
    <scope>NUCLEOTIDE SEQUENCE [LARGE SCALE GENOMIC DNA]</scope>
    <source>
        <strain evidence="6 7">F913</strain>
    </source>
</reference>
<evidence type="ECO:0000259" key="5">
    <source>
        <dbReference type="PROSITE" id="PS51078"/>
    </source>
</evidence>
<dbReference type="PANTHER" id="PTHR30136:SF34">
    <property type="entry name" value="TRANSCRIPTIONAL REGULATOR"/>
    <property type="match status" value="1"/>
</dbReference>
<dbReference type="InterPro" id="IPR005471">
    <property type="entry name" value="Tscrpt_reg_IclR_N"/>
</dbReference>